<keyword evidence="3" id="KW-1185">Reference proteome</keyword>
<feature type="compositionally biased region" description="Polar residues" evidence="1">
    <location>
        <begin position="89"/>
        <end position="104"/>
    </location>
</feature>
<feature type="region of interest" description="Disordered" evidence="1">
    <location>
        <begin position="1"/>
        <end position="119"/>
    </location>
</feature>
<reference evidence="2 3" key="1">
    <citation type="submission" date="2016-10" db="EMBL/GenBank/DDBJ databases">
        <title>Genome sequence of Streptomyces sp. MUSC 1.</title>
        <authorList>
            <person name="Lee L.-H."/>
            <person name="Ser H.-L."/>
            <person name="Law J.W.-F."/>
        </authorList>
    </citation>
    <scope>NUCLEOTIDE SEQUENCE [LARGE SCALE GENOMIC DNA]</scope>
    <source>
        <strain evidence="2 3">MUSC 1</strain>
    </source>
</reference>
<gene>
    <name evidence="2" type="ORF">BIV23_35865</name>
</gene>
<proteinExistence type="predicted"/>
<evidence type="ECO:0000256" key="1">
    <source>
        <dbReference type="SAM" id="MobiDB-lite"/>
    </source>
</evidence>
<name>A0A1S2PML3_9ACTN</name>
<protein>
    <submittedName>
        <fullName evidence="2">Uncharacterized protein</fullName>
    </submittedName>
</protein>
<dbReference type="AlphaFoldDB" id="A0A1S2PML3"/>
<comment type="caution">
    <text evidence="2">The sequence shown here is derived from an EMBL/GenBank/DDBJ whole genome shotgun (WGS) entry which is preliminary data.</text>
</comment>
<accession>A0A1S2PML3</accession>
<organism evidence="2 3">
    <name type="scientific">Streptomyces monashensis</name>
    <dbReference type="NCBI Taxonomy" id="1678012"/>
    <lineage>
        <taxon>Bacteria</taxon>
        <taxon>Bacillati</taxon>
        <taxon>Actinomycetota</taxon>
        <taxon>Actinomycetes</taxon>
        <taxon>Kitasatosporales</taxon>
        <taxon>Streptomycetaceae</taxon>
        <taxon>Streptomyces</taxon>
    </lineage>
</organism>
<feature type="compositionally biased region" description="Low complexity" evidence="1">
    <location>
        <begin position="1"/>
        <end position="16"/>
    </location>
</feature>
<dbReference type="EMBL" id="MLYO01000068">
    <property type="protein sequence ID" value="OIJ94780.1"/>
    <property type="molecule type" value="Genomic_DNA"/>
</dbReference>
<evidence type="ECO:0000313" key="2">
    <source>
        <dbReference type="EMBL" id="OIJ94780.1"/>
    </source>
</evidence>
<evidence type="ECO:0000313" key="3">
    <source>
        <dbReference type="Proteomes" id="UP000179642"/>
    </source>
</evidence>
<dbReference type="RefSeq" id="WP_071385139.1">
    <property type="nucleotide sequence ID" value="NZ_MLYO01000068.1"/>
</dbReference>
<dbReference type="Proteomes" id="UP000179642">
    <property type="component" value="Unassembled WGS sequence"/>
</dbReference>
<sequence length="119" mass="11602">MPGTASGPAAPGPDAGFGAGPAPAPAAEAAPGCVPVRAPDSRSGCSAPAAGPGREEPVTGMRRTVPQGQPSSGWGQWLRRPQAVHGTAIHSSSQARWTVTTGSAVGSRRGAVGAPHAHG</sequence>